<dbReference type="OrthoDB" id="42561at2759"/>
<name>A0A6J1NAE6_BICAN</name>
<dbReference type="GeneID" id="112047206"/>
<evidence type="ECO:0000259" key="8">
    <source>
        <dbReference type="Pfam" id="PF05010"/>
    </source>
</evidence>
<protein>
    <submittedName>
        <fullName evidence="10">Uncharacterized protein LOC112047206</fullName>
    </submittedName>
</protein>
<feature type="coiled-coil region" evidence="7">
    <location>
        <begin position="366"/>
        <end position="450"/>
    </location>
</feature>
<proteinExistence type="inferred from homology"/>
<dbReference type="KEGG" id="bany:112047206"/>
<evidence type="ECO:0000256" key="5">
    <source>
        <dbReference type="ARBA" id="ARBA00023054"/>
    </source>
</evidence>
<keyword evidence="9" id="KW-1185">Reference proteome</keyword>
<dbReference type="Proteomes" id="UP001652582">
    <property type="component" value="Chromosome 21"/>
</dbReference>
<dbReference type="Gene3D" id="1.20.5.1700">
    <property type="match status" value="1"/>
</dbReference>
<keyword evidence="6" id="KW-0206">Cytoskeleton</keyword>
<evidence type="ECO:0000256" key="1">
    <source>
        <dbReference type="ARBA" id="ARBA00004245"/>
    </source>
</evidence>
<dbReference type="FunFam" id="1.20.5.1700:FF:000001">
    <property type="entry name" value="Transforming acidic coiled-coil-containing protein 1 isoform 2"/>
    <property type="match status" value="1"/>
</dbReference>
<dbReference type="PANTHER" id="PTHR13924">
    <property type="entry name" value="TRANSFORMING ACIDIC COILED-COIL CONTAINING PROTEIN 1/2"/>
    <property type="match status" value="1"/>
</dbReference>
<dbReference type="GO" id="GO:0005856">
    <property type="term" value="C:cytoskeleton"/>
    <property type="evidence" value="ECO:0007669"/>
    <property type="project" value="UniProtKB-SubCell"/>
</dbReference>
<keyword evidence="4" id="KW-0597">Phosphoprotein</keyword>
<evidence type="ECO:0000313" key="9">
    <source>
        <dbReference type="Proteomes" id="UP001652582"/>
    </source>
</evidence>
<comment type="subcellular location">
    <subcellularLocation>
        <location evidence="1">Cytoplasm</location>
        <location evidence="1">Cytoskeleton</location>
    </subcellularLocation>
</comment>
<dbReference type="GO" id="GO:0007052">
    <property type="term" value="P:mitotic spindle organization"/>
    <property type="evidence" value="ECO:0007669"/>
    <property type="project" value="InterPro"/>
</dbReference>
<feature type="coiled-coil region" evidence="7">
    <location>
        <begin position="229"/>
        <end position="323"/>
    </location>
</feature>
<dbReference type="InterPro" id="IPR007707">
    <property type="entry name" value="TACC_C"/>
</dbReference>
<evidence type="ECO:0000256" key="3">
    <source>
        <dbReference type="ARBA" id="ARBA00022490"/>
    </source>
</evidence>
<dbReference type="RefSeq" id="XP_023940001.1">
    <property type="nucleotide sequence ID" value="XM_024084233.2"/>
</dbReference>
<dbReference type="Pfam" id="PF05010">
    <property type="entry name" value="TACC_C"/>
    <property type="match status" value="1"/>
</dbReference>
<keyword evidence="5 7" id="KW-0175">Coiled coil</keyword>
<sequence>MASDESFRTPLSSTVDLMTLSPRRTVLDDPHLPSDYLTDGEFDSICDVTMREVHDDNLFNATSLDYLDKCTESKKNQTLIDRGKDSLFVKFDPLYAKTLLAHCAPPESVADLSENDIGYETASNNSIVNDGAAHSRYTSSAGSLTSKCANDKPTQMVSPVVIADTPKVILGPPAPTPALVRSVSAILTPTQVGPERLINIFGNTPPTAAPRSPRFKYDNTFASQDFNHVQSLRVVLQKQDQELSFLRRENKELKYTLQKTKEEMGIQINKLEGQVESLTQKECKLVQQVSDKTLSNKQMAIVMEEYEKTISQLIDDQEKLSAEKDEALRHLTSMESSFNDLLTKYEKCKVVINTFKDDQKLLLQKITEYEAGMKKYENSYNALKQATTDSLNKANETLEQMNKTHNLEITKLNANIKKHEITVSSLQETLTQKNRNIEELTRICDQLINSN</sequence>
<dbReference type="AlphaFoldDB" id="A0A6J1NAE6"/>
<evidence type="ECO:0000313" key="10">
    <source>
        <dbReference type="RefSeq" id="XP_023940001.1"/>
    </source>
</evidence>
<feature type="domain" description="Transforming acidic coiled-coil-containing protein C-terminal" evidence="8">
    <location>
        <begin position="262"/>
        <end position="448"/>
    </location>
</feature>
<comment type="similarity">
    <text evidence="2">Belongs to the TACC family.</text>
</comment>
<dbReference type="InterPro" id="IPR039915">
    <property type="entry name" value="TACC"/>
</dbReference>
<evidence type="ECO:0000256" key="7">
    <source>
        <dbReference type="SAM" id="Coils"/>
    </source>
</evidence>
<organism evidence="9 10">
    <name type="scientific">Bicyclus anynana</name>
    <name type="common">Squinting bush brown butterfly</name>
    <dbReference type="NCBI Taxonomy" id="110368"/>
    <lineage>
        <taxon>Eukaryota</taxon>
        <taxon>Metazoa</taxon>
        <taxon>Ecdysozoa</taxon>
        <taxon>Arthropoda</taxon>
        <taxon>Hexapoda</taxon>
        <taxon>Insecta</taxon>
        <taxon>Pterygota</taxon>
        <taxon>Neoptera</taxon>
        <taxon>Endopterygota</taxon>
        <taxon>Lepidoptera</taxon>
        <taxon>Glossata</taxon>
        <taxon>Ditrysia</taxon>
        <taxon>Papilionoidea</taxon>
        <taxon>Nymphalidae</taxon>
        <taxon>Satyrinae</taxon>
        <taxon>Satyrini</taxon>
        <taxon>Mycalesina</taxon>
        <taxon>Bicyclus</taxon>
    </lineage>
</organism>
<evidence type="ECO:0000256" key="4">
    <source>
        <dbReference type="ARBA" id="ARBA00022553"/>
    </source>
</evidence>
<reference evidence="10" key="1">
    <citation type="submission" date="2025-08" db="UniProtKB">
        <authorList>
            <consortium name="RefSeq"/>
        </authorList>
    </citation>
    <scope>IDENTIFICATION</scope>
</reference>
<dbReference type="GO" id="GO:0005737">
    <property type="term" value="C:cytoplasm"/>
    <property type="evidence" value="ECO:0007669"/>
    <property type="project" value="TreeGrafter"/>
</dbReference>
<evidence type="ECO:0000256" key="6">
    <source>
        <dbReference type="ARBA" id="ARBA00023212"/>
    </source>
</evidence>
<gene>
    <name evidence="10" type="primary">LOC112047206</name>
</gene>
<dbReference type="PANTHER" id="PTHR13924:SF10">
    <property type="entry name" value="TRANSFORMING ACIDIC COILED-COIL PROTEIN, ISOFORM K"/>
    <property type="match status" value="1"/>
</dbReference>
<accession>A0A6J1NAE6</accession>
<evidence type="ECO:0000256" key="2">
    <source>
        <dbReference type="ARBA" id="ARBA00009423"/>
    </source>
</evidence>
<keyword evidence="3" id="KW-0963">Cytoplasm</keyword>